<dbReference type="InterPro" id="IPR023393">
    <property type="entry name" value="START-like_dom_sf"/>
</dbReference>
<accession>A0AAV7FHP6</accession>
<evidence type="ECO:0000313" key="3">
    <source>
        <dbReference type="Proteomes" id="UP000825729"/>
    </source>
</evidence>
<reference evidence="1 3" key="1">
    <citation type="submission" date="2021-07" db="EMBL/GenBank/DDBJ databases">
        <title>The Aristolochia fimbriata genome: insights into angiosperm evolution, floral development and chemical biosynthesis.</title>
        <authorList>
            <person name="Jiao Y."/>
        </authorList>
    </citation>
    <scope>NUCLEOTIDE SEQUENCE [LARGE SCALE GENOMIC DNA]</scope>
    <source>
        <strain evidence="1">IBCAS-2021</strain>
        <tissue evidence="1">Leaf</tissue>
    </source>
</reference>
<protein>
    <submittedName>
        <fullName evidence="1">Uncharacterized protein</fullName>
    </submittedName>
</protein>
<dbReference type="EMBL" id="JAINDJ010000002">
    <property type="protein sequence ID" value="KAG9459528.1"/>
    <property type="molecule type" value="Genomic_DNA"/>
</dbReference>
<name>A0AAV7FHP6_ARIFI</name>
<proteinExistence type="predicted"/>
<evidence type="ECO:0000313" key="2">
    <source>
        <dbReference type="EMBL" id="KAG9459529.1"/>
    </source>
</evidence>
<dbReference type="EMBL" id="JAINDJ010000002">
    <property type="protein sequence ID" value="KAG9459529.1"/>
    <property type="molecule type" value="Genomic_DNA"/>
</dbReference>
<evidence type="ECO:0000313" key="1">
    <source>
        <dbReference type="EMBL" id="KAG9459528.1"/>
    </source>
</evidence>
<comment type="caution">
    <text evidence="1">The sequence shown here is derived from an EMBL/GenBank/DDBJ whole genome shotgun (WGS) entry which is preliminary data.</text>
</comment>
<dbReference type="Gene3D" id="3.30.530.20">
    <property type="match status" value="1"/>
</dbReference>
<sequence length="69" mass="7110">MEASNEGGTKNTLNVEYVTLGDNPLTEAELAQVVGGVPGLAQAMEGYLVANPDAPMEADMQGRRDGTGS</sequence>
<gene>
    <name evidence="1" type="ORF">H6P81_004036</name>
    <name evidence="2" type="ORF">H6P81_004037</name>
</gene>
<dbReference type="Proteomes" id="UP000825729">
    <property type="component" value="Unassembled WGS sequence"/>
</dbReference>
<dbReference type="SUPFAM" id="SSF55961">
    <property type="entry name" value="Bet v1-like"/>
    <property type="match status" value="1"/>
</dbReference>
<keyword evidence="3" id="KW-1185">Reference proteome</keyword>
<organism evidence="1 3">
    <name type="scientific">Aristolochia fimbriata</name>
    <name type="common">White veined hardy Dutchman's pipe vine</name>
    <dbReference type="NCBI Taxonomy" id="158543"/>
    <lineage>
        <taxon>Eukaryota</taxon>
        <taxon>Viridiplantae</taxon>
        <taxon>Streptophyta</taxon>
        <taxon>Embryophyta</taxon>
        <taxon>Tracheophyta</taxon>
        <taxon>Spermatophyta</taxon>
        <taxon>Magnoliopsida</taxon>
        <taxon>Magnoliidae</taxon>
        <taxon>Piperales</taxon>
        <taxon>Aristolochiaceae</taxon>
        <taxon>Aristolochia</taxon>
    </lineage>
</organism>
<dbReference type="AlphaFoldDB" id="A0AAV7FHP6"/>